<dbReference type="Pfam" id="PF12680">
    <property type="entry name" value="SnoaL_2"/>
    <property type="match status" value="1"/>
</dbReference>
<feature type="domain" description="SnoaL-like" evidence="2">
    <location>
        <begin position="350"/>
        <end position="455"/>
    </location>
</feature>
<feature type="domain" description="AB hydrolase-1" evidence="1">
    <location>
        <begin position="59"/>
        <end position="156"/>
    </location>
</feature>
<dbReference type="SUPFAM" id="SSF54427">
    <property type="entry name" value="NTF2-like"/>
    <property type="match status" value="1"/>
</dbReference>
<accession>A0A9D7SS18</accession>
<organism evidence="3 4">
    <name type="scientific">Candidatus Opimibacter skivensis</name>
    <dbReference type="NCBI Taxonomy" id="2982028"/>
    <lineage>
        <taxon>Bacteria</taxon>
        <taxon>Pseudomonadati</taxon>
        <taxon>Bacteroidota</taxon>
        <taxon>Saprospiria</taxon>
        <taxon>Saprospirales</taxon>
        <taxon>Saprospiraceae</taxon>
        <taxon>Candidatus Opimibacter</taxon>
    </lineage>
</organism>
<sequence>MTQEKIKALAILLCVCFLSVSCRQTLKQNKLNEETYTEHFIQGQNVNLHYLDWGGAGDPLILIHGLGDSPFLFEELADTLKEHFRVIAYSKRGHCKSETSDSNYDNSTLVSDLKLLLDSLQIPKASLLGWSMGGNEITEFAIQYPERTNKLIYLEAGYDLSEEPFKALLHSISKSAFADSSDLASLDAYRKWYHGFWFPDVEWNSTLEKNLQASIHINPDSSIRAIPNDEVSRVTLQSAMSYHRNYAKVIVPALMLYTNSFFLAAKNDSLTTAIYDNLEKEIINPWRISSMNRIKNEMKNATIKIMPKGSHVSFIFLSKDEIVKSIINFMSEQVQTNALDMKVTTETLKQIIEAFNRHDLDAIMEFFSDDCSFDFPKGPESFGQRFIGKAQVREALAGRFKGIPDVHYGEDRHWISAEGDRGVSEWTLTGTTTSEVIVKVRGCDLWEFRNGKVTRKNSYWKIVEPTTK</sequence>
<dbReference type="PANTHER" id="PTHR43798">
    <property type="entry name" value="MONOACYLGLYCEROL LIPASE"/>
    <property type="match status" value="1"/>
</dbReference>
<proteinExistence type="predicted"/>
<dbReference type="PROSITE" id="PS51257">
    <property type="entry name" value="PROKAR_LIPOPROTEIN"/>
    <property type="match status" value="1"/>
</dbReference>
<dbReference type="InterPro" id="IPR000073">
    <property type="entry name" value="AB_hydrolase_1"/>
</dbReference>
<dbReference type="Gene3D" id="3.10.450.50">
    <property type="match status" value="1"/>
</dbReference>
<dbReference type="GO" id="GO:0016787">
    <property type="term" value="F:hydrolase activity"/>
    <property type="evidence" value="ECO:0007669"/>
    <property type="project" value="UniProtKB-KW"/>
</dbReference>
<evidence type="ECO:0000313" key="3">
    <source>
        <dbReference type="EMBL" id="MBK9980963.1"/>
    </source>
</evidence>
<dbReference type="GO" id="GO:0016020">
    <property type="term" value="C:membrane"/>
    <property type="evidence" value="ECO:0007669"/>
    <property type="project" value="TreeGrafter"/>
</dbReference>
<evidence type="ECO:0000259" key="1">
    <source>
        <dbReference type="Pfam" id="PF00561"/>
    </source>
</evidence>
<dbReference type="InterPro" id="IPR037401">
    <property type="entry name" value="SnoaL-like"/>
</dbReference>
<name>A0A9D7SS18_9BACT</name>
<evidence type="ECO:0000259" key="2">
    <source>
        <dbReference type="Pfam" id="PF12680"/>
    </source>
</evidence>
<dbReference type="SUPFAM" id="SSF53474">
    <property type="entry name" value="alpha/beta-Hydrolases"/>
    <property type="match status" value="1"/>
</dbReference>
<dbReference type="EMBL" id="JADKGY010000001">
    <property type="protein sequence ID" value="MBK9980963.1"/>
    <property type="molecule type" value="Genomic_DNA"/>
</dbReference>
<dbReference type="InterPro" id="IPR050266">
    <property type="entry name" value="AB_hydrolase_sf"/>
</dbReference>
<dbReference type="Pfam" id="PF00561">
    <property type="entry name" value="Abhydrolase_1"/>
    <property type="match status" value="1"/>
</dbReference>
<dbReference type="CDD" id="cd00531">
    <property type="entry name" value="NTF2_like"/>
    <property type="match status" value="1"/>
</dbReference>
<keyword evidence="3" id="KW-0378">Hydrolase</keyword>
<dbReference type="PANTHER" id="PTHR43798:SF28">
    <property type="entry name" value="AB HYDROLASE-1 DOMAIN-CONTAINING PROTEIN"/>
    <property type="match status" value="1"/>
</dbReference>
<gene>
    <name evidence="3" type="ORF">IPP15_00830</name>
</gene>
<comment type="caution">
    <text evidence="3">The sequence shown here is derived from an EMBL/GenBank/DDBJ whole genome shotgun (WGS) entry which is preliminary data.</text>
</comment>
<dbReference type="InterPro" id="IPR032710">
    <property type="entry name" value="NTF2-like_dom_sf"/>
</dbReference>
<dbReference type="Proteomes" id="UP000808337">
    <property type="component" value="Unassembled WGS sequence"/>
</dbReference>
<protein>
    <submittedName>
        <fullName evidence="3">Alpha/beta fold hydrolase</fullName>
    </submittedName>
</protein>
<dbReference type="AlphaFoldDB" id="A0A9D7SS18"/>
<dbReference type="PRINTS" id="PR00111">
    <property type="entry name" value="ABHYDROLASE"/>
</dbReference>
<reference evidence="3 4" key="1">
    <citation type="submission" date="2020-10" db="EMBL/GenBank/DDBJ databases">
        <title>Connecting structure to function with the recovery of over 1000 high-quality activated sludge metagenome-assembled genomes encoding full-length rRNA genes using long-read sequencing.</title>
        <authorList>
            <person name="Singleton C.M."/>
            <person name="Petriglieri F."/>
            <person name="Kristensen J.M."/>
            <person name="Kirkegaard R.H."/>
            <person name="Michaelsen T.Y."/>
            <person name="Andersen M.H."/>
            <person name="Karst S.M."/>
            <person name="Dueholm M.S."/>
            <person name="Nielsen P.H."/>
            <person name="Albertsen M."/>
        </authorList>
    </citation>
    <scope>NUCLEOTIDE SEQUENCE [LARGE SCALE GENOMIC DNA]</scope>
    <source>
        <strain evidence="3">Ribe_18-Q3-R11-54_MAXAC.273</strain>
    </source>
</reference>
<dbReference type="InterPro" id="IPR029058">
    <property type="entry name" value="AB_hydrolase_fold"/>
</dbReference>
<dbReference type="Gene3D" id="3.40.50.1820">
    <property type="entry name" value="alpha/beta hydrolase"/>
    <property type="match status" value="1"/>
</dbReference>
<evidence type="ECO:0000313" key="4">
    <source>
        <dbReference type="Proteomes" id="UP000808337"/>
    </source>
</evidence>